<evidence type="ECO:0000313" key="2">
    <source>
        <dbReference type="EMBL" id="GAA0466996.1"/>
    </source>
</evidence>
<dbReference type="Pfam" id="PF13365">
    <property type="entry name" value="Trypsin_2"/>
    <property type="match status" value="1"/>
</dbReference>
<dbReference type="PANTHER" id="PTHR46844">
    <property type="entry name" value="SLR5058 PROTEIN"/>
    <property type="match status" value="1"/>
</dbReference>
<dbReference type="Pfam" id="PF05729">
    <property type="entry name" value="NACHT"/>
    <property type="match status" value="1"/>
</dbReference>
<dbReference type="SUPFAM" id="SSF50494">
    <property type="entry name" value="Trypsin-like serine proteases"/>
    <property type="match status" value="1"/>
</dbReference>
<comment type="caution">
    <text evidence="2">The sequence shown here is derived from an EMBL/GenBank/DDBJ whole genome shotgun (WGS) entry which is preliminary data.</text>
</comment>
<evidence type="ECO:0000313" key="3">
    <source>
        <dbReference type="Proteomes" id="UP001499895"/>
    </source>
</evidence>
<dbReference type="Gene3D" id="3.40.50.300">
    <property type="entry name" value="P-loop containing nucleotide triphosphate hydrolases"/>
    <property type="match status" value="1"/>
</dbReference>
<feature type="domain" description="NACHT" evidence="1">
    <location>
        <begin position="307"/>
        <end position="642"/>
    </location>
</feature>
<dbReference type="InterPro" id="IPR009003">
    <property type="entry name" value="Peptidase_S1_PA"/>
</dbReference>
<protein>
    <recommendedName>
        <fullName evidence="1">NACHT domain-containing protein</fullName>
    </recommendedName>
</protein>
<dbReference type="SUPFAM" id="SSF52540">
    <property type="entry name" value="P-loop containing nucleoside triphosphate hydrolases"/>
    <property type="match status" value="1"/>
</dbReference>
<evidence type="ECO:0000259" key="1">
    <source>
        <dbReference type="PROSITE" id="PS50837"/>
    </source>
</evidence>
<keyword evidence="3" id="KW-1185">Reference proteome</keyword>
<dbReference type="RefSeq" id="WP_344090770.1">
    <property type="nucleotide sequence ID" value="NZ_BAAAHB010000030.1"/>
</dbReference>
<dbReference type="InterPro" id="IPR027417">
    <property type="entry name" value="P-loop_NTPase"/>
</dbReference>
<reference evidence="3" key="1">
    <citation type="journal article" date="2019" name="Int. J. Syst. Evol. Microbiol.">
        <title>The Global Catalogue of Microorganisms (GCM) 10K type strain sequencing project: providing services to taxonomists for standard genome sequencing and annotation.</title>
        <authorList>
            <consortium name="The Broad Institute Genomics Platform"/>
            <consortium name="The Broad Institute Genome Sequencing Center for Infectious Disease"/>
            <person name="Wu L."/>
            <person name="Ma J."/>
        </authorList>
    </citation>
    <scope>NUCLEOTIDE SEQUENCE [LARGE SCALE GENOMIC DNA]</scope>
    <source>
        <strain evidence="3">JCM 10649</strain>
    </source>
</reference>
<sequence length="869" mass="95067">MHPARERIAAVFGRRQGSGYLLTPRLVLTAAHVVGDCETPRVIVPGGAGPVRCRLAWARDDSRRCDAALLTAERDLVPEEAAAAFEPLVWGRSYDLRAWPGAQAVGFPQVQRDAEEELDTEQVVGTFKPGSSMLSGRHVLDSEHRAPEPPDGGGSPWAGMSGAAVFVDGLLAGVVCADPAGWGHGRLTVTPSATLWSDFQFLKECLLAGHKPESRSLTSHRELEIEAFEGRLRDYVVGKAGELTIIGLTLSDSEGESWPLDAAYLSLELTDTDPDRAVAAEGFGAAEAGSRPGPAPRRAEEALSGRRRVLLRGAAGSGKTTLLQWLATITARGDLPPGLGHLSGCMPLLLPLRTLIRRGELPRPEEFLATAAAPLAGLPAAQGWATRRLAEGTVLLLVDGVDEVPEADRRRTLSWIKDLLAAYPDARYVLTTRPSAVREGWLADAGFTELELLPMGRGDVLAFIDRWHTAAGAQRNAQLREMGEALAAAVVAKRDLGRLATNPLMCALICALNRSRRGYLPHGRMELYRAALELLLVRRDRERDIAVGLESPELEQAQTALLRKIAYWLIRNGRHEIAWHKAVEILERALPAMPAVAARGSAEDILRHLVLRSGLLRQPTSGTLDFIHRTFQDYLGAQAAVDDWDFDVLVEHAHDTQWEDVLRMAVGHAAPRARAELLHLLLERGDREEPARHRLHLLAAACLEHATEVDPEIRTRVEKAAAELVPPRDPESAKELAAAGRVVLDLLPGPEGLEEEVAHAVVVAATTVADDHAIPLLSRYATHRSLRVRAQLAWAWDRFDTEQYAEAVIGRLPYADEGEGELRFVAKSREHERMLRKLGGSRLVQYRGLDATTQNLTDFLVRLPGPRQK</sequence>
<name>A0ABP3JYQ9_9ACTN</name>
<proteinExistence type="predicted"/>
<accession>A0ABP3JYQ9</accession>
<gene>
    <name evidence="2" type="ORF">GCM10009544_31580</name>
</gene>
<dbReference type="Proteomes" id="UP001499895">
    <property type="component" value="Unassembled WGS sequence"/>
</dbReference>
<dbReference type="EMBL" id="BAAAHB010000030">
    <property type="protein sequence ID" value="GAA0466996.1"/>
    <property type="molecule type" value="Genomic_DNA"/>
</dbReference>
<dbReference type="PROSITE" id="PS50837">
    <property type="entry name" value="NACHT"/>
    <property type="match status" value="1"/>
</dbReference>
<dbReference type="InterPro" id="IPR007111">
    <property type="entry name" value="NACHT_NTPase"/>
</dbReference>
<dbReference type="PANTHER" id="PTHR46844:SF1">
    <property type="entry name" value="SLR5058 PROTEIN"/>
    <property type="match status" value="1"/>
</dbReference>
<organism evidence="2 3">
    <name type="scientific">Streptomyces stramineus</name>
    <dbReference type="NCBI Taxonomy" id="173861"/>
    <lineage>
        <taxon>Bacteria</taxon>
        <taxon>Bacillati</taxon>
        <taxon>Actinomycetota</taxon>
        <taxon>Actinomycetes</taxon>
        <taxon>Kitasatosporales</taxon>
        <taxon>Streptomycetaceae</taxon>
        <taxon>Streptomyces</taxon>
    </lineage>
</organism>